<evidence type="ECO:0000256" key="9">
    <source>
        <dbReference type="SAM" id="MobiDB-lite"/>
    </source>
</evidence>
<evidence type="ECO:0000256" key="5">
    <source>
        <dbReference type="ARBA" id="ARBA00022801"/>
    </source>
</evidence>
<dbReference type="GO" id="GO:0004222">
    <property type="term" value="F:metalloendopeptidase activity"/>
    <property type="evidence" value="ECO:0007669"/>
    <property type="project" value="InterPro"/>
</dbReference>
<dbReference type="EMBL" id="VOQR01000001">
    <property type="protein sequence ID" value="TXC71596.1"/>
    <property type="molecule type" value="Genomic_DNA"/>
</dbReference>
<feature type="region of interest" description="Disordered" evidence="9">
    <location>
        <begin position="29"/>
        <end position="59"/>
    </location>
</feature>
<evidence type="ECO:0000256" key="2">
    <source>
        <dbReference type="ARBA" id="ARBA00007261"/>
    </source>
</evidence>
<dbReference type="Pfam" id="PF00675">
    <property type="entry name" value="Peptidase_M16"/>
    <property type="match status" value="1"/>
</dbReference>
<comment type="similarity">
    <text evidence="2 8">Belongs to the peptidase M16 family.</text>
</comment>
<dbReference type="AlphaFoldDB" id="A0A5C6UHC2"/>
<dbReference type="SUPFAM" id="SSF63411">
    <property type="entry name" value="LuxS/MPP-like metallohydrolase"/>
    <property type="match status" value="3"/>
</dbReference>
<organism evidence="12 13">
    <name type="scientific">Sphingomonas ginsenosidivorax</name>
    <dbReference type="NCBI Taxonomy" id="862135"/>
    <lineage>
        <taxon>Bacteria</taxon>
        <taxon>Pseudomonadati</taxon>
        <taxon>Pseudomonadota</taxon>
        <taxon>Alphaproteobacteria</taxon>
        <taxon>Sphingomonadales</taxon>
        <taxon>Sphingomonadaceae</taxon>
        <taxon>Sphingomonas</taxon>
    </lineage>
</organism>
<feature type="compositionally biased region" description="Low complexity" evidence="9">
    <location>
        <begin position="48"/>
        <end position="59"/>
    </location>
</feature>
<dbReference type="InterPro" id="IPR007863">
    <property type="entry name" value="Peptidase_M16_C"/>
</dbReference>
<name>A0A5C6UHC2_9SPHN</name>
<evidence type="ECO:0000256" key="8">
    <source>
        <dbReference type="RuleBase" id="RU004447"/>
    </source>
</evidence>
<keyword evidence="6" id="KW-0862">Zinc</keyword>
<evidence type="ECO:0000256" key="7">
    <source>
        <dbReference type="ARBA" id="ARBA00023049"/>
    </source>
</evidence>
<proteinExistence type="inferred from homology"/>
<protein>
    <submittedName>
        <fullName evidence="12">Insulinase family protein</fullName>
    </submittedName>
</protein>
<dbReference type="GO" id="GO:0046872">
    <property type="term" value="F:metal ion binding"/>
    <property type="evidence" value="ECO:0007669"/>
    <property type="project" value="UniProtKB-KW"/>
</dbReference>
<evidence type="ECO:0000259" key="11">
    <source>
        <dbReference type="Pfam" id="PF05193"/>
    </source>
</evidence>
<sequence length="988" mass="105102">MVSFPRALGAPLLFPLLLGLAIPAIGQSGGQSGTQLAPAPAPAPAAPAPASAPAAAAKEAPTLPELAGIDTTAWLYKGSDLTRDADWKFGTLPNGLRFAVRKNGVPPGQVSVRVRIDAGSLNETDDERGYAHFIEHLSFRGSLYVPDGEAKRVWQRFGATFGSDTNAQTTPTATTFKLDLPSATETGLDESLKIMSGMMEQPVITDAAVAAERPVVLAEQREQPGPQVRYGDAIRKTLFTGQRLADRSPIGNISTLQAATGASVKAFHDRWYRPENAVVIISGDMDPALFGRLIVKNFANWKGIGPKVPAPDFGKPDPKAPTSGTIAEAAIPAVVTMAVVRPWEYKDDTVKMNQERLVDTLATRLISRRLETRARAGGSFLQASVSIDDVSRSANLTSVNIVPIGDDWAAALKDVRAVIADAETTAPSQAEVDREYADFDTIMRTSVETARVEAGSKQADDMVGALDIRETVASPQTSYEVLTSAKAKGMFTPATLLASTKRIFEEGVTRALVNTRVPDDGAAAKLATALSVDVKGLAGKRRAQASVDFSKLPALGKPGAVASRTPIPQFGMEQVQFANGTRLLLFPNEGETGRVYVRVRFGGGYSALPSNRQTPAWAADLALVAGGIGKLDQGDLDQLTAGRRMGLDFDIDDDAFVLAGMTSPKDYADQLRLMAAKLAVPGWDPAPVARARAAALAGFAGYDSSPDGVLSRDLEGLLRAGDPRWSTPSKATVEALNAKDFRAFWEPLLKTGPIEVSVFGDIKSEDAVAAVAKSFGAMKPRAATPLISAPVGFPAHNAAPVMRTHTGPENQAAAVIAWPTAGGIDQIAESRRLDLLARVFSDRLFERLRQAAGASYSPNVASQWPVGMTTGGRLIAIGQIAPDKVGFFFEIARKIAAELASQPIPADELDRIRKPMGQYIMRASTASPFWLQQLGGATYDPKRFDATQRIASDLIATTPADLQATAAKWLRPDKDWTMAVVPAAVPKK</sequence>
<comment type="cofactor">
    <cofactor evidence="1">
        <name>Zn(2+)</name>
        <dbReference type="ChEBI" id="CHEBI:29105"/>
    </cofactor>
</comment>
<evidence type="ECO:0000259" key="10">
    <source>
        <dbReference type="Pfam" id="PF00675"/>
    </source>
</evidence>
<dbReference type="InterPro" id="IPR011249">
    <property type="entry name" value="Metalloenz_LuxS/M16"/>
</dbReference>
<reference evidence="12 13" key="1">
    <citation type="journal article" date="2013" name="Antonie Van Leeuwenhoek">
        <title>Sphingomonas ginsenosidivorax sp. nov., with the ability to transform ginsenosides.</title>
        <authorList>
            <person name="Jin X.F."/>
            <person name="Kim J.K."/>
            <person name="Liu Q.M."/>
            <person name="Kang M.S."/>
            <person name="He D."/>
            <person name="Jin F.X."/>
            <person name="Kim S.C."/>
            <person name="Im W.T."/>
        </authorList>
    </citation>
    <scope>NUCLEOTIDE SEQUENCE [LARGE SCALE GENOMIC DNA]</scope>
    <source>
        <strain evidence="12 13">KHI67</strain>
    </source>
</reference>
<dbReference type="Pfam" id="PF05193">
    <property type="entry name" value="Peptidase_M16_C"/>
    <property type="match status" value="2"/>
</dbReference>
<evidence type="ECO:0000256" key="4">
    <source>
        <dbReference type="ARBA" id="ARBA00022723"/>
    </source>
</evidence>
<dbReference type="RefSeq" id="WP_147082873.1">
    <property type="nucleotide sequence ID" value="NZ_VOQR01000001.1"/>
</dbReference>
<dbReference type="PROSITE" id="PS00143">
    <property type="entry name" value="INSULINASE"/>
    <property type="match status" value="1"/>
</dbReference>
<evidence type="ECO:0000313" key="13">
    <source>
        <dbReference type="Proteomes" id="UP000321250"/>
    </source>
</evidence>
<dbReference type="OrthoDB" id="9811314at2"/>
<dbReference type="InterPro" id="IPR011765">
    <property type="entry name" value="Pept_M16_N"/>
</dbReference>
<keyword evidence="13" id="KW-1185">Reference proteome</keyword>
<feature type="domain" description="Peptidase M16 N-terminal" evidence="10">
    <location>
        <begin position="109"/>
        <end position="222"/>
    </location>
</feature>
<feature type="domain" description="Peptidase M16 C-terminal" evidence="11">
    <location>
        <begin position="260"/>
        <end position="434"/>
    </location>
</feature>
<dbReference type="Gene3D" id="3.30.830.10">
    <property type="entry name" value="Metalloenzyme, LuxS/M16 peptidase-like"/>
    <property type="match status" value="3"/>
</dbReference>
<dbReference type="Proteomes" id="UP000321250">
    <property type="component" value="Unassembled WGS sequence"/>
</dbReference>
<evidence type="ECO:0000256" key="1">
    <source>
        <dbReference type="ARBA" id="ARBA00001947"/>
    </source>
</evidence>
<evidence type="ECO:0000256" key="6">
    <source>
        <dbReference type="ARBA" id="ARBA00022833"/>
    </source>
</evidence>
<dbReference type="PANTHER" id="PTHR43690">
    <property type="entry name" value="NARDILYSIN"/>
    <property type="match status" value="1"/>
</dbReference>
<dbReference type="GO" id="GO:0006508">
    <property type="term" value="P:proteolysis"/>
    <property type="evidence" value="ECO:0007669"/>
    <property type="project" value="UniProtKB-KW"/>
</dbReference>
<dbReference type="PANTHER" id="PTHR43690:SF17">
    <property type="entry name" value="PROTEIN YHJJ"/>
    <property type="match status" value="1"/>
</dbReference>
<feature type="domain" description="Peptidase M16 C-terminal" evidence="11">
    <location>
        <begin position="736"/>
        <end position="914"/>
    </location>
</feature>
<keyword evidence="7" id="KW-0482">Metalloprotease</keyword>
<dbReference type="InterPro" id="IPR050626">
    <property type="entry name" value="Peptidase_M16"/>
</dbReference>
<keyword evidence="3" id="KW-0645">Protease</keyword>
<dbReference type="InterPro" id="IPR001431">
    <property type="entry name" value="Pept_M16_Zn_BS"/>
</dbReference>
<keyword evidence="5" id="KW-0378">Hydrolase</keyword>
<accession>A0A5C6UHC2</accession>
<gene>
    <name evidence="12" type="ORF">FSB78_12035</name>
</gene>
<evidence type="ECO:0000313" key="12">
    <source>
        <dbReference type="EMBL" id="TXC71596.1"/>
    </source>
</evidence>
<evidence type="ECO:0000256" key="3">
    <source>
        <dbReference type="ARBA" id="ARBA00022670"/>
    </source>
</evidence>
<keyword evidence="4" id="KW-0479">Metal-binding</keyword>
<comment type="caution">
    <text evidence="12">The sequence shown here is derived from an EMBL/GenBank/DDBJ whole genome shotgun (WGS) entry which is preliminary data.</text>
</comment>